<feature type="compositionally biased region" description="Polar residues" evidence="8">
    <location>
        <begin position="201"/>
        <end position="218"/>
    </location>
</feature>
<dbReference type="GO" id="GO:0051205">
    <property type="term" value="P:protein insertion into membrane"/>
    <property type="evidence" value="ECO:0007669"/>
    <property type="project" value="TreeGrafter"/>
</dbReference>
<gene>
    <name evidence="10" type="primary">Rtp3-L2</name>
    <name evidence="10" type="ORF">Hamer_G022225</name>
</gene>
<comment type="subcellular location">
    <subcellularLocation>
        <location evidence="1">Membrane</location>
        <topology evidence="1">Single-pass membrane protein</topology>
    </subcellularLocation>
</comment>
<evidence type="ECO:0000256" key="7">
    <source>
        <dbReference type="ARBA" id="ARBA00023136"/>
    </source>
</evidence>
<keyword evidence="3" id="KW-0479">Metal-binding</keyword>
<proteinExistence type="predicted"/>
<dbReference type="Proteomes" id="UP000747542">
    <property type="component" value="Unassembled WGS sequence"/>
</dbReference>
<dbReference type="GO" id="GO:0006612">
    <property type="term" value="P:protein targeting to membrane"/>
    <property type="evidence" value="ECO:0007669"/>
    <property type="project" value="TreeGrafter"/>
</dbReference>
<evidence type="ECO:0000256" key="8">
    <source>
        <dbReference type="SAM" id="MobiDB-lite"/>
    </source>
</evidence>
<evidence type="ECO:0000256" key="3">
    <source>
        <dbReference type="ARBA" id="ARBA00022723"/>
    </source>
</evidence>
<evidence type="ECO:0000256" key="6">
    <source>
        <dbReference type="ARBA" id="ARBA00022989"/>
    </source>
</evidence>
<dbReference type="InterPro" id="IPR027377">
    <property type="entry name" value="ZAR1/RTP1-5-like_Znf-3CxxC"/>
</dbReference>
<evidence type="ECO:0000256" key="1">
    <source>
        <dbReference type="ARBA" id="ARBA00004167"/>
    </source>
</evidence>
<comment type="caution">
    <text evidence="10">The sequence shown here is derived from an EMBL/GenBank/DDBJ whole genome shotgun (WGS) entry which is preliminary data.</text>
</comment>
<dbReference type="Pfam" id="PF13695">
    <property type="entry name" value="Zn_ribbon_3CxxC"/>
    <property type="match status" value="1"/>
</dbReference>
<evidence type="ECO:0000256" key="5">
    <source>
        <dbReference type="ARBA" id="ARBA00022833"/>
    </source>
</evidence>
<name>A0A8J5TCL3_HOMAM</name>
<dbReference type="GO" id="GO:0016020">
    <property type="term" value="C:membrane"/>
    <property type="evidence" value="ECO:0007669"/>
    <property type="project" value="UniProtKB-SubCell"/>
</dbReference>
<sequence>MLQQANGSVDAMLPNSTSTVQHQSAIGCFVPSPSYSLPANVSPVSLILPYVYPPNDSVVTNMGDINCQSQQPNPIPISTPIYCDPNPVSLSTPMYCDSNPVSLSTPIYCDPNPVPISAPIYCDTHGPCVMYRYMCSPLPISMLSPTELENQGNSESLIDVKKECDGRLVMEYSVSDYPSSPSLLKLQEEKSEETVEEMNASPLSSTNLDPESTGNSVDSPHETPTVAEVQSSEPKVEEEQEIGVFGIDGCWYPLPKDVPQSCLKTVISDSFPQAQDNLNLYSSDWQQYVSEAKDSTYSPHKILNPDIDIRSSYSQKTPPSKSKINNNHTPLPFYNHYHHLNLPIHTLGRPRLLHTHHKDDNELCVEGLWKKHMVMLFRNLPDAWVIFSARIGKKFGINWNSFKDLAKVRFYCRNCRDGWTSMYGVVLFYYKWDRRSHRGLIFYQVLGQKCGNCDPKEFELPLWYPEEAQKVITNLYYKIATHFYNLVTPQYIRTRRMGQPLTYHNKQLCQGCCQGVCKIDCNKE</sequence>
<evidence type="ECO:0000313" key="11">
    <source>
        <dbReference type="Proteomes" id="UP000747542"/>
    </source>
</evidence>
<dbReference type="GO" id="GO:0008270">
    <property type="term" value="F:zinc ion binding"/>
    <property type="evidence" value="ECO:0007669"/>
    <property type="project" value="UniProtKB-KW"/>
</dbReference>
<reference evidence="10" key="1">
    <citation type="journal article" date="2021" name="Sci. Adv.">
        <title>The American lobster genome reveals insights on longevity, neural, and immune adaptations.</title>
        <authorList>
            <person name="Polinski J.M."/>
            <person name="Zimin A.V."/>
            <person name="Clark K.F."/>
            <person name="Kohn A.B."/>
            <person name="Sadowski N."/>
            <person name="Timp W."/>
            <person name="Ptitsyn A."/>
            <person name="Khanna P."/>
            <person name="Romanova D.Y."/>
            <person name="Williams P."/>
            <person name="Greenwood S.J."/>
            <person name="Moroz L.L."/>
            <person name="Walt D.R."/>
            <person name="Bodnar A.G."/>
        </authorList>
    </citation>
    <scope>NUCLEOTIDE SEQUENCE</scope>
    <source>
        <strain evidence="10">GMGI-L3</strain>
    </source>
</reference>
<protein>
    <submittedName>
        <fullName evidence="10">Receptor-transporting protein 3-like 2</fullName>
    </submittedName>
</protein>
<evidence type="ECO:0000256" key="4">
    <source>
        <dbReference type="ARBA" id="ARBA00022771"/>
    </source>
</evidence>
<accession>A0A8J5TCL3</accession>
<keyword evidence="10" id="KW-0675">Receptor</keyword>
<keyword evidence="11" id="KW-1185">Reference proteome</keyword>
<keyword evidence="4" id="KW-0863">Zinc-finger</keyword>
<evidence type="ECO:0000313" key="10">
    <source>
        <dbReference type="EMBL" id="KAG7174001.1"/>
    </source>
</evidence>
<evidence type="ECO:0000256" key="2">
    <source>
        <dbReference type="ARBA" id="ARBA00022692"/>
    </source>
</evidence>
<dbReference type="InterPro" id="IPR026096">
    <property type="entry name" value="R-trans_p"/>
</dbReference>
<keyword evidence="5" id="KW-0862">Zinc</keyword>
<evidence type="ECO:0000259" key="9">
    <source>
        <dbReference type="SMART" id="SM01328"/>
    </source>
</evidence>
<dbReference type="PANTHER" id="PTHR14402:SF10">
    <property type="entry name" value="3CXXC-TYPE DOMAIN-CONTAINING PROTEIN"/>
    <property type="match status" value="1"/>
</dbReference>
<keyword evidence="2" id="KW-0812">Transmembrane</keyword>
<organism evidence="10 11">
    <name type="scientific">Homarus americanus</name>
    <name type="common">American lobster</name>
    <dbReference type="NCBI Taxonomy" id="6706"/>
    <lineage>
        <taxon>Eukaryota</taxon>
        <taxon>Metazoa</taxon>
        <taxon>Ecdysozoa</taxon>
        <taxon>Arthropoda</taxon>
        <taxon>Crustacea</taxon>
        <taxon>Multicrustacea</taxon>
        <taxon>Malacostraca</taxon>
        <taxon>Eumalacostraca</taxon>
        <taxon>Eucarida</taxon>
        <taxon>Decapoda</taxon>
        <taxon>Pleocyemata</taxon>
        <taxon>Astacidea</taxon>
        <taxon>Nephropoidea</taxon>
        <taxon>Nephropidae</taxon>
        <taxon>Homarus</taxon>
    </lineage>
</organism>
<dbReference type="GO" id="GO:0031849">
    <property type="term" value="F:olfactory receptor binding"/>
    <property type="evidence" value="ECO:0007669"/>
    <property type="project" value="TreeGrafter"/>
</dbReference>
<keyword evidence="6" id="KW-1133">Transmembrane helix</keyword>
<dbReference type="PANTHER" id="PTHR14402">
    <property type="entry name" value="RECEPTOR TRANSPORTING PROTEIN"/>
    <property type="match status" value="1"/>
</dbReference>
<feature type="domain" description="3CxxC-type" evidence="9">
    <location>
        <begin position="405"/>
        <end position="515"/>
    </location>
</feature>
<dbReference type="AlphaFoldDB" id="A0A8J5TCL3"/>
<dbReference type="EMBL" id="JAHLQT010008237">
    <property type="protein sequence ID" value="KAG7174001.1"/>
    <property type="molecule type" value="Genomic_DNA"/>
</dbReference>
<dbReference type="SMART" id="SM01328">
    <property type="entry name" value="zf-3CxxC"/>
    <property type="match status" value="1"/>
</dbReference>
<feature type="region of interest" description="Disordered" evidence="8">
    <location>
        <begin position="178"/>
        <end position="239"/>
    </location>
</feature>
<keyword evidence="7" id="KW-0472">Membrane</keyword>